<dbReference type="SUPFAM" id="SSF81301">
    <property type="entry name" value="Nucleotidyltransferase"/>
    <property type="match status" value="1"/>
</dbReference>
<dbReference type="PANTHER" id="PTHR34822">
    <property type="entry name" value="GRPB DOMAIN PROTEIN (AFU_ORTHOLOGUE AFUA_1G01530)"/>
    <property type="match status" value="1"/>
</dbReference>
<gene>
    <name evidence="1" type="ORF">SAMN04488522_102695</name>
</gene>
<keyword evidence="1" id="KW-0808">Transferase</keyword>
<sequence>MNELSKKAIEVVPYSENWAETFRQLALLFKEDLKDLILGVEHVGSTSVPGLAAKPVIDLDLIIPDKSRLEEIKVILGKRGYLHAGEMGIPGREAFKRSSEYTPLVAVNRVWPAHHLYVCLKDSISLDNHLLFRDFLRANQETADAYALLKIALAKKYPHDIDRYVDGKTDFIIAVLQQAGFNQTLLKDISEQNKFGKSNN</sequence>
<evidence type="ECO:0000313" key="1">
    <source>
        <dbReference type="EMBL" id="SHF28255.1"/>
    </source>
</evidence>
<keyword evidence="2" id="KW-1185">Reference proteome</keyword>
<dbReference type="RefSeq" id="WP_073230757.1">
    <property type="nucleotide sequence ID" value="NZ_FQUQ01000002.1"/>
</dbReference>
<organism evidence="1 2">
    <name type="scientific">Pedobacter caeni</name>
    <dbReference type="NCBI Taxonomy" id="288992"/>
    <lineage>
        <taxon>Bacteria</taxon>
        <taxon>Pseudomonadati</taxon>
        <taxon>Bacteroidota</taxon>
        <taxon>Sphingobacteriia</taxon>
        <taxon>Sphingobacteriales</taxon>
        <taxon>Sphingobacteriaceae</taxon>
        <taxon>Pedobacter</taxon>
    </lineage>
</organism>
<evidence type="ECO:0000313" key="2">
    <source>
        <dbReference type="Proteomes" id="UP000184287"/>
    </source>
</evidence>
<dbReference type="Proteomes" id="UP000184287">
    <property type="component" value="Unassembled WGS sequence"/>
</dbReference>
<dbReference type="EMBL" id="FQUQ01000002">
    <property type="protein sequence ID" value="SHF28255.1"/>
    <property type="molecule type" value="Genomic_DNA"/>
</dbReference>
<name>A0A1M5ADM9_9SPHI</name>
<dbReference type="InterPro" id="IPR007344">
    <property type="entry name" value="GrpB/CoaE"/>
</dbReference>
<dbReference type="GO" id="GO:0016740">
    <property type="term" value="F:transferase activity"/>
    <property type="evidence" value="ECO:0007669"/>
    <property type="project" value="UniProtKB-KW"/>
</dbReference>
<dbReference type="InterPro" id="IPR043519">
    <property type="entry name" value="NT_sf"/>
</dbReference>
<reference evidence="2" key="1">
    <citation type="submission" date="2016-11" db="EMBL/GenBank/DDBJ databases">
        <authorList>
            <person name="Varghese N."/>
            <person name="Submissions S."/>
        </authorList>
    </citation>
    <scope>NUCLEOTIDE SEQUENCE [LARGE SCALE GENOMIC DNA]</scope>
    <source>
        <strain evidence="2">DSM 16990</strain>
    </source>
</reference>
<dbReference type="PANTHER" id="PTHR34822:SF1">
    <property type="entry name" value="GRPB FAMILY PROTEIN"/>
    <property type="match status" value="1"/>
</dbReference>
<dbReference type="AlphaFoldDB" id="A0A1M5ADM9"/>
<dbReference type="OrthoDB" id="9799092at2"/>
<accession>A0A1M5ADM9</accession>
<proteinExistence type="predicted"/>
<dbReference type="Gene3D" id="3.30.460.10">
    <property type="entry name" value="Beta Polymerase, domain 2"/>
    <property type="match status" value="1"/>
</dbReference>
<dbReference type="STRING" id="288992.SAMN04488522_102695"/>
<dbReference type="Pfam" id="PF04229">
    <property type="entry name" value="GrpB"/>
    <property type="match status" value="1"/>
</dbReference>
<protein>
    <submittedName>
        <fullName evidence="1">GrpB domain, predicted nucleotidyltransferase, UPF0157 family</fullName>
    </submittedName>
</protein>